<comment type="caution">
    <text evidence="1">The sequence shown here is derived from an EMBL/GenBank/DDBJ whole genome shotgun (WGS) entry which is preliminary data.</text>
</comment>
<dbReference type="AlphaFoldDB" id="A0A5C5WB06"/>
<name>A0A5C5WB06_9BACT</name>
<dbReference type="OrthoDB" id="4393931at2"/>
<gene>
    <name evidence="1" type="ORF">Pla22_50380</name>
</gene>
<dbReference type="Proteomes" id="UP000316598">
    <property type="component" value="Unassembled WGS sequence"/>
</dbReference>
<accession>A0A5C5WB06</accession>
<dbReference type="RefSeq" id="WP_146517453.1">
    <property type="nucleotide sequence ID" value="NZ_SJPI01000004.1"/>
</dbReference>
<proteinExistence type="predicted"/>
<dbReference type="InterPro" id="IPR041289">
    <property type="entry name" value="Bact_RF_family3"/>
</dbReference>
<reference evidence="1 2" key="1">
    <citation type="submission" date="2019-02" db="EMBL/GenBank/DDBJ databases">
        <title>Deep-cultivation of Planctomycetes and their phenomic and genomic characterization uncovers novel biology.</title>
        <authorList>
            <person name="Wiegand S."/>
            <person name="Jogler M."/>
            <person name="Boedeker C."/>
            <person name="Pinto D."/>
            <person name="Vollmers J."/>
            <person name="Rivas-Marin E."/>
            <person name="Kohn T."/>
            <person name="Peeters S.H."/>
            <person name="Heuer A."/>
            <person name="Rast P."/>
            <person name="Oberbeckmann S."/>
            <person name="Bunk B."/>
            <person name="Jeske O."/>
            <person name="Meyerdierks A."/>
            <person name="Storesund J.E."/>
            <person name="Kallscheuer N."/>
            <person name="Luecker S."/>
            <person name="Lage O.M."/>
            <person name="Pohl T."/>
            <person name="Merkel B.J."/>
            <person name="Hornburger P."/>
            <person name="Mueller R.-W."/>
            <person name="Bruemmer F."/>
            <person name="Labrenz M."/>
            <person name="Spormann A.M."/>
            <person name="Op Den Camp H."/>
            <person name="Overmann J."/>
            <person name="Amann R."/>
            <person name="Jetten M.S.M."/>
            <person name="Mascher T."/>
            <person name="Medema M.H."/>
            <person name="Devos D.P."/>
            <person name="Kaster A.-K."/>
            <person name="Ovreas L."/>
            <person name="Rohde M."/>
            <person name="Galperin M.Y."/>
            <person name="Jogler C."/>
        </authorList>
    </citation>
    <scope>NUCLEOTIDE SEQUENCE [LARGE SCALE GENOMIC DNA]</scope>
    <source>
        <strain evidence="1 2">Pla22</strain>
    </source>
</reference>
<dbReference type="EMBL" id="SJPI01000004">
    <property type="protein sequence ID" value="TWT48038.1"/>
    <property type="molecule type" value="Genomic_DNA"/>
</dbReference>
<sequence>MSTASQDFSLRPLMRDELKQLAEISGDPCVTILMPTHRSGPETQQDIIRFKNLVGKAGQKLKDSGHDRSILDPIESLSTNSSFWQHQGEGLAVLLTKDDVRFIELKHQVDERVVVDDSFFLLPLLRSGSSDGGFFVLTLTWDEAKLFASDGETIEMVETEALPAKFHDLVLPRDPEESLQNTSHRSVGNTAGTSTAMFHGHGEGEDKIEADRDQYLSLVGDQVAGAIYNTGAPLVVVATKEVSGHFESTTGLSIDAKVEGSPSHWSDDTLHQRVIEAVKNQIGSDDAKLFERLGAAIANSKGSRDMAEIRDAGQKGRIELLMICGSPENSNDLNTVLRETLRRGGEVRRFDGNQREEKVAAIFRF</sequence>
<dbReference type="Pfam" id="PF18845">
    <property type="entry name" value="baeRF_family3"/>
    <property type="match status" value="1"/>
</dbReference>
<evidence type="ECO:0000313" key="1">
    <source>
        <dbReference type="EMBL" id="TWT48038.1"/>
    </source>
</evidence>
<protein>
    <submittedName>
        <fullName evidence="1">Uncharacterized protein</fullName>
    </submittedName>
</protein>
<organism evidence="1 2">
    <name type="scientific">Rubripirellula amarantea</name>
    <dbReference type="NCBI Taxonomy" id="2527999"/>
    <lineage>
        <taxon>Bacteria</taxon>
        <taxon>Pseudomonadati</taxon>
        <taxon>Planctomycetota</taxon>
        <taxon>Planctomycetia</taxon>
        <taxon>Pirellulales</taxon>
        <taxon>Pirellulaceae</taxon>
        <taxon>Rubripirellula</taxon>
    </lineage>
</organism>
<keyword evidence="2" id="KW-1185">Reference proteome</keyword>
<evidence type="ECO:0000313" key="2">
    <source>
        <dbReference type="Proteomes" id="UP000316598"/>
    </source>
</evidence>